<feature type="compositionally biased region" description="Polar residues" evidence="1">
    <location>
        <begin position="72"/>
        <end position="86"/>
    </location>
</feature>
<gene>
    <name evidence="2" type="ORF">TBRA_LOCUS6689</name>
</gene>
<evidence type="ECO:0000313" key="3">
    <source>
        <dbReference type="Proteomes" id="UP000479190"/>
    </source>
</evidence>
<evidence type="ECO:0000313" key="2">
    <source>
        <dbReference type="EMBL" id="CAB0034791.1"/>
    </source>
</evidence>
<keyword evidence="3" id="KW-1185">Reference proteome</keyword>
<reference evidence="2 3" key="1">
    <citation type="submission" date="2020-02" db="EMBL/GenBank/DDBJ databases">
        <authorList>
            <person name="Ferguson B K."/>
        </authorList>
    </citation>
    <scope>NUCLEOTIDE SEQUENCE [LARGE SCALE GENOMIC DNA]</scope>
</reference>
<dbReference type="EMBL" id="CADCXV010000756">
    <property type="protein sequence ID" value="CAB0034791.1"/>
    <property type="molecule type" value="Genomic_DNA"/>
</dbReference>
<proteinExistence type="predicted"/>
<sequence length="215" mass="23524">MRIRMERRKHGHLLLGTMCDGQRKQQAPKSAHYDGAMSRSKSGSLLPLPTKIRSSPSMIVAATTRRILAAPSVSTSLRNSRTQNLRGSGAKHPSLSPEGAARILRVVAATIIEGEDLIFVAMCDGQRKQQAPKSAHYDGAMSRSKSGSLLPLPTKIRSSPSMIVAATTRRILAAPSGDNEGCFAPDPRRFCVRELRREVDTRVVQKKLFFSYTLA</sequence>
<feature type="region of interest" description="Disordered" evidence="1">
    <location>
        <begin position="22"/>
        <end position="49"/>
    </location>
</feature>
<name>A0A6H5IJ16_9HYME</name>
<evidence type="ECO:0000256" key="1">
    <source>
        <dbReference type="SAM" id="MobiDB-lite"/>
    </source>
</evidence>
<organism evidence="2 3">
    <name type="scientific">Trichogramma brassicae</name>
    <dbReference type="NCBI Taxonomy" id="86971"/>
    <lineage>
        <taxon>Eukaryota</taxon>
        <taxon>Metazoa</taxon>
        <taxon>Ecdysozoa</taxon>
        <taxon>Arthropoda</taxon>
        <taxon>Hexapoda</taxon>
        <taxon>Insecta</taxon>
        <taxon>Pterygota</taxon>
        <taxon>Neoptera</taxon>
        <taxon>Endopterygota</taxon>
        <taxon>Hymenoptera</taxon>
        <taxon>Apocrita</taxon>
        <taxon>Proctotrupomorpha</taxon>
        <taxon>Chalcidoidea</taxon>
        <taxon>Trichogrammatidae</taxon>
        <taxon>Trichogramma</taxon>
    </lineage>
</organism>
<feature type="region of interest" description="Disordered" evidence="1">
    <location>
        <begin position="72"/>
        <end position="96"/>
    </location>
</feature>
<dbReference type="Proteomes" id="UP000479190">
    <property type="component" value="Unassembled WGS sequence"/>
</dbReference>
<accession>A0A6H5IJ16</accession>
<dbReference type="AlphaFoldDB" id="A0A6H5IJ16"/>
<protein>
    <submittedName>
        <fullName evidence="2">Uncharacterized protein</fullName>
    </submittedName>
</protein>